<sequence>MSFQRRMMFQVLLVLSIPHPRPAGLGGRELSTSKRRVAYLLLDKQLPSFSLGDFGLYILGKALERPAQS</sequence>
<keyword evidence="3" id="KW-1185">Reference proteome</keyword>
<accession>A0ABR1SIE9</accession>
<proteinExistence type="predicted"/>
<organism evidence="2 3">
    <name type="scientific">Apiospora rasikravindrae</name>
    <dbReference type="NCBI Taxonomy" id="990691"/>
    <lineage>
        <taxon>Eukaryota</taxon>
        <taxon>Fungi</taxon>
        <taxon>Dikarya</taxon>
        <taxon>Ascomycota</taxon>
        <taxon>Pezizomycotina</taxon>
        <taxon>Sordariomycetes</taxon>
        <taxon>Xylariomycetidae</taxon>
        <taxon>Amphisphaeriales</taxon>
        <taxon>Apiosporaceae</taxon>
        <taxon>Apiospora</taxon>
    </lineage>
</organism>
<keyword evidence="1" id="KW-0732">Signal</keyword>
<gene>
    <name evidence="2" type="ORF">PG993_009103</name>
</gene>
<feature type="chain" id="PRO_5046341683" evidence="1">
    <location>
        <begin position="24"/>
        <end position="69"/>
    </location>
</feature>
<feature type="signal peptide" evidence="1">
    <location>
        <begin position="1"/>
        <end position="23"/>
    </location>
</feature>
<evidence type="ECO:0000313" key="3">
    <source>
        <dbReference type="Proteomes" id="UP001444661"/>
    </source>
</evidence>
<name>A0ABR1SIE9_9PEZI</name>
<evidence type="ECO:0000313" key="2">
    <source>
        <dbReference type="EMBL" id="KAK8034108.1"/>
    </source>
</evidence>
<reference evidence="2 3" key="1">
    <citation type="submission" date="2023-01" db="EMBL/GenBank/DDBJ databases">
        <title>Analysis of 21 Apiospora genomes using comparative genomics revels a genus with tremendous synthesis potential of carbohydrate active enzymes and secondary metabolites.</title>
        <authorList>
            <person name="Sorensen T."/>
        </authorList>
    </citation>
    <scope>NUCLEOTIDE SEQUENCE [LARGE SCALE GENOMIC DNA]</scope>
    <source>
        <strain evidence="2 3">CBS 33761</strain>
    </source>
</reference>
<evidence type="ECO:0000256" key="1">
    <source>
        <dbReference type="SAM" id="SignalP"/>
    </source>
</evidence>
<comment type="caution">
    <text evidence="2">The sequence shown here is derived from an EMBL/GenBank/DDBJ whole genome shotgun (WGS) entry which is preliminary data.</text>
</comment>
<dbReference type="EMBL" id="JAQQWK010000009">
    <property type="protein sequence ID" value="KAK8034108.1"/>
    <property type="molecule type" value="Genomic_DNA"/>
</dbReference>
<protein>
    <submittedName>
        <fullName evidence="2">Uncharacterized protein</fullName>
    </submittedName>
</protein>
<dbReference type="Proteomes" id="UP001444661">
    <property type="component" value="Unassembled WGS sequence"/>
</dbReference>